<evidence type="ECO:0000313" key="1">
    <source>
        <dbReference type="EMBL" id="KAJ8976660.1"/>
    </source>
</evidence>
<name>A0ABQ9JEM4_9CUCU</name>
<comment type="caution">
    <text evidence="1">The sequence shown here is derived from an EMBL/GenBank/DDBJ whole genome shotgun (WGS) entry which is preliminary data.</text>
</comment>
<protein>
    <submittedName>
        <fullName evidence="1">Uncharacterized protein</fullName>
    </submittedName>
</protein>
<dbReference type="EMBL" id="JAPWTJ010000643">
    <property type="protein sequence ID" value="KAJ8976660.1"/>
    <property type="molecule type" value="Genomic_DNA"/>
</dbReference>
<proteinExistence type="predicted"/>
<organism evidence="1 2">
    <name type="scientific">Molorchus minor</name>
    <dbReference type="NCBI Taxonomy" id="1323400"/>
    <lineage>
        <taxon>Eukaryota</taxon>
        <taxon>Metazoa</taxon>
        <taxon>Ecdysozoa</taxon>
        <taxon>Arthropoda</taxon>
        <taxon>Hexapoda</taxon>
        <taxon>Insecta</taxon>
        <taxon>Pterygota</taxon>
        <taxon>Neoptera</taxon>
        <taxon>Endopterygota</taxon>
        <taxon>Coleoptera</taxon>
        <taxon>Polyphaga</taxon>
        <taxon>Cucujiformia</taxon>
        <taxon>Chrysomeloidea</taxon>
        <taxon>Cerambycidae</taxon>
        <taxon>Lamiinae</taxon>
        <taxon>Monochamini</taxon>
        <taxon>Molorchus</taxon>
    </lineage>
</organism>
<reference evidence="1" key="1">
    <citation type="journal article" date="2023" name="Insect Mol. Biol.">
        <title>Genome sequencing provides insights into the evolution of gene families encoding plant cell wall-degrading enzymes in longhorned beetles.</title>
        <authorList>
            <person name="Shin N.R."/>
            <person name="Okamura Y."/>
            <person name="Kirsch R."/>
            <person name="Pauchet Y."/>
        </authorList>
    </citation>
    <scope>NUCLEOTIDE SEQUENCE</scope>
    <source>
        <strain evidence="1">MMC_N1</strain>
    </source>
</reference>
<evidence type="ECO:0000313" key="2">
    <source>
        <dbReference type="Proteomes" id="UP001162164"/>
    </source>
</evidence>
<sequence>MALDKLNRIIDEHIYITIHNRRESSLKLDEIYKIIETNPNEEQKSCGIASKEIFPDADKVIRDNENFRNCFVRGRFPKLPPNYVKRNVLGKSYSGFILGDRATVTLYCIVSL</sequence>
<dbReference type="Proteomes" id="UP001162164">
    <property type="component" value="Unassembled WGS sequence"/>
</dbReference>
<gene>
    <name evidence="1" type="ORF">NQ317_004678</name>
</gene>
<keyword evidence="2" id="KW-1185">Reference proteome</keyword>
<accession>A0ABQ9JEM4</accession>